<dbReference type="EMBL" id="JAIVFL010000001">
    <property type="protein sequence ID" value="MCI4675003.1"/>
    <property type="molecule type" value="Genomic_DNA"/>
</dbReference>
<dbReference type="RefSeq" id="WP_243071368.1">
    <property type="nucleotide sequence ID" value="NZ_JAIVFL010000001.1"/>
</dbReference>
<evidence type="ECO:0000313" key="1">
    <source>
        <dbReference type="EMBL" id="MCI4675003.1"/>
    </source>
</evidence>
<gene>
    <name evidence="1" type="ORF">K9U37_08875</name>
</gene>
<organism evidence="1 2">
    <name type="scientific">Candidatus Mycolicibacterium alkanivorans</name>
    <dbReference type="NCBI Taxonomy" id="2954114"/>
    <lineage>
        <taxon>Bacteria</taxon>
        <taxon>Bacillati</taxon>
        <taxon>Actinomycetota</taxon>
        <taxon>Actinomycetes</taxon>
        <taxon>Mycobacteriales</taxon>
        <taxon>Mycobacteriaceae</taxon>
        <taxon>Mycolicibacterium</taxon>
    </lineage>
</organism>
<proteinExistence type="predicted"/>
<evidence type="ECO:0000313" key="2">
    <source>
        <dbReference type="Proteomes" id="UP001139068"/>
    </source>
</evidence>
<dbReference type="Gene3D" id="1.10.10.60">
    <property type="entry name" value="Homeodomain-like"/>
    <property type="match status" value="1"/>
</dbReference>
<dbReference type="Proteomes" id="UP001139068">
    <property type="component" value="Unassembled WGS sequence"/>
</dbReference>
<sequence length="46" mass="5069">MSRVCSTEVIGTALVRKAAGLGYRRIATALGRSPSTVRRWLRRTHG</sequence>
<dbReference type="Pfam" id="PF13384">
    <property type="entry name" value="HTH_23"/>
    <property type="match status" value="1"/>
</dbReference>
<reference evidence="1" key="1">
    <citation type="journal article" date="2022" name="ISME J.">
        <title>Identification of active gaseous-alkane degraders at natural gas seeps.</title>
        <authorList>
            <person name="Farhan Ul Haque M."/>
            <person name="Hernandez M."/>
            <person name="Crombie A.T."/>
            <person name="Murrell J.C."/>
        </authorList>
    </citation>
    <scope>NUCLEOTIDE SEQUENCE</scope>
    <source>
        <strain evidence="1">ANDR5</strain>
    </source>
</reference>
<protein>
    <submittedName>
        <fullName evidence="1">Helix-turn-helix domain-containing protein</fullName>
    </submittedName>
</protein>
<name>A0ABS9YW62_9MYCO</name>
<accession>A0ABS9YW62</accession>
<comment type="caution">
    <text evidence="1">The sequence shown here is derived from an EMBL/GenBank/DDBJ whole genome shotgun (WGS) entry which is preliminary data.</text>
</comment>
<keyword evidence="2" id="KW-1185">Reference proteome</keyword>